<protein>
    <submittedName>
        <fullName evidence="1">Uncharacterized protein</fullName>
    </submittedName>
</protein>
<reference evidence="1 2" key="1">
    <citation type="journal article" date="2022" name="New Phytol.">
        <title>Ecological generalism drives hyperdiversity of secondary metabolite gene clusters in xylarialean endophytes.</title>
        <authorList>
            <person name="Franco M.E.E."/>
            <person name="Wisecaver J.H."/>
            <person name="Arnold A.E."/>
            <person name="Ju Y.M."/>
            <person name="Slot J.C."/>
            <person name="Ahrendt S."/>
            <person name="Moore L.P."/>
            <person name="Eastman K.E."/>
            <person name="Scott K."/>
            <person name="Konkel Z."/>
            <person name="Mondo S.J."/>
            <person name="Kuo A."/>
            <person name="Hayes R.D."/>
            <person name="Haridas S."/>
            <person name="Andreopoulos B."/>
            <person name="Riley R."/>
            <person name="LaButti K."/>
            <person name="Pangilinan J."/>
            <person name="Lipzen A."/>
            <person name="Amirebrahimi M."/>
            <person name="Yan J."/>
            <person name="Adam C."/>
            <person name="Keymanesh K."/>
            <person name="Ng V."/>
            <person name="Louie K."/>
            <person name="Northen T."/>
            <person name="Drula E."/>
            <person name="Henrissat B."/>
            <person name="Hsieh H.M."/>
            <person name="Youens-Clark K."/>
            <person name="Lutzoni F."/>
            <person name="Miadlikowska J."/>
            <person name="Eastwood D.C."/>
            <person name="Hamelin R.C."/>
            <person name="Grigoriev I.V."/>
            <person name="U'Ren J.M."/>
        </authorList>
    </citation>
    <scope>NUCLEOTIDE SEQUENCE [LARGE SCALE GENOMIC DNA]</scope>
    <source>
        <strain evidence="1 2">ER1909</strain>
    </source>
</reference>
<dbReference type="Proteomes" id="UP001497680">
    <property type="component" value="Unassembled WGS sequence"/>
</dbReference>
<evidence type="ECO:0000313" key="2">
    <source>
        <dbReference type="Proteomes" id="UP001497680"/>
    </source>
</evidence>
<sequence length="159" mass="16635">MLYKTALSALLFSALAIAAPPTSPVSLLLQPRTDACSADPNIGYCKTLTYNDRTVAGAPSGDACQNTCRSVLADAGDWTVDFHGKGAGYLNIMLSSACSFAVSRVSDKDAAQFEFPMHNLDILDVIGGAVGRFAGKHGGNVKADGTMECSGHVVKWYVG</sequence>
<accession>A0ACC0CJ27</accession>
<organism evidence="1 2">
    <name type="scientific">Hypoxylon rubiginosum</name>
    <dbReference type="NCBI Taxonomy" id="110542"/>
    <lineage>
        <taxon>Eukaryota</taxon>
        <taxon>Fungi</taxon>
        <taxon>Dikarya</taxon>
        <taxon>Ascomycota</taxon>
        <taxon>Pezizomycotina</taxon>
        <taxon>Sordariomycetes</taxon>
        <taxon>Xylariomycetidae</taxon>
        <taxon>Xylariales</taxon>
        <taxon>Hypoxylaceae</taxon>
        <taxon>Hypoxylon</taxon>
    </lineage>
</organism>
<proteinExistence type="predicted"/>
<keyword evidence="2" id="KW-1185">Reference proteome</keyword>
<evidence type="ECO:0000313" key="1">
    <source>
        <dbReference type="EMBL" id="KAI6080446.1"/>
    </source>
</evidence>
<name>A0ACC0CJ27_9PEZI</name>
<dbReference type="EMBL" id="MU394443">
    <property type="protein sequence ID" value="KAI6080446.1"/>
    <property type="molecule type" value="Genomic_DNA"/>
</dbReference>
<gene>
    <name evidence="1" type="ORF">F4821DRAFT_251506</name>
</gene>
<comment type="caution">
    <text evidence="1">The sequence shown here is derived from an EMBL/GenBank/DDBJ whole genome shotgun (WGS) entry which is preliminary data.</text>
</comment>